<comment type="caution">
    <text evidence="1">The sequence shown here is derived from an EMBL/GenBank/DDBJ whole genome shotgun (WGS) entry which is preliminary data.</text>
</comment>
<organism evidence="1 2">
    <name type="scientific">Asticcacaulis endophyticus</name>
    <dbReference type="NCBI Taxonomy" id="1395890"/>
    <lineage>
        <taxon>Bacteria</taxon>
        <taxon>Pseudomonadati</taxon>
        <taxon>Pseudomonadota</taxon>
        <taxon>Alphaproteobacteria</taxon>
        <taxon>Caulobacterales</taxon>
        <taxon>Caulobacteraceae</taxon>
        <taxon>Asticcacaulis</taxon>
    </lineage>
</organism>
<gene>
    <name evidence="1" type="ORF">GCM10011273_24390</name>
</gene>
<keyword evidence="2" id="KW-1185">Reference proteome</keyword>
<dbReference type="RefSeq" id="WP_189486913.1">
    <property type="nucleotide sequence ID" value="NZ_BMZB01000003.1"/>
</dbReference>
<reference evidence="1" key="2">
    <citation type="submission" date="2020-09" db="EMBL/GenBank/DDBJ databases">
        <authorList>
            <person name="Sun Q."/>
            <person name="Kim S."/>
        </authorList>
    </citation>
    <scope>NUCLEOTIDE SEQUENCE</scope>
    <source>
        <strain evidence="1">KCTC 32296</strain>
    </source>
</reference>
<accession>A0A918Q7R5</accession>
<protein>
    <submittedName>
        <fullName evidence="1">Uncharacterized protein</fullName>
    </submittedName>
</protein>
<dbReference type="Proteomes" id="UP000662572">
    <property type="component" value="Unassembled WGS sequence"/>
</dbReference>
<sequence>MGLFSRNILSWNKELAFWSLQPPFNSLWEPMADGGTICPDGRIGSAPDALEALNSQGWALLKELIRFIEDSAGKRRSGAFSVTIDEEFANGLPKAD</sequence>
<dbReference type="AlphaFoldDB" id="A0A918Q7R5"/>
<evidence type="ECO:0000313" key="2">
    <source>
        <dbReference type="Proteomes" id="UP000662572"/>
    </source>
</evidence>
<proteinExistence type="predicted"/>
<dbReference type="EMBL" id="BMZB01000003">
    <property type="protein sequence ID" value="GGZ37143.1"/>
    <property type="molecule type" value="Genomic_DNA"/>
</dbReference>
<reference evidence="1" key="1">
    <citation type="journal article" date="2014" name="Int. J. Syst. Evol. Microbiol.">
        <title>Complete genome sequence of Corynebacterium casei LMG S-19264T (=DSM 44701T), isolated from a smear-ripened cheese.</title>
        <authorList>
            <consortium name="US DOE Joint Genome Institute (JGI-PGF)"/>
            <person name="Walter F."/>
            <person name="Albersmeier A."/>
            <person name="Kalinowski J."/>
            <person name="Ruckert C."/>
        </authorList>
    </citation>
    <scope>NUCLEOTIDE SEQUENCE</scope>
    <source>
        <strain evidence="1">KCTC 32296</strain>
    </source>
</reference>
<evidence type="ECO:0000313" key="1">
    <source>
        <dbReference type="EMBL" id="GGZ37143.1"/>
    </source>
</evidence>
<name>A0A918Q7R5_9CAUL</name>